<dbReference type="PROSITE" id="PS51257">
    <property type="entry name" value="PROKAR_LIPOPROTEIN"/>
    <property type="match status" value="1"/>
</dbReference>
<gene>
    <name evidence="4" type="ORF">LVJ77_12000</name>
</gene>
<dbReference type="Proteomes" id="UP000831534">
    <property type="component" value="Chromosome"/>
</dbReference>
<dbReference type="SMART" id="SM00062">
    <property type="entry name" value="PBPb"/>
    <property type="match status" value="1"/>
</dbReference>
<evidence type="ECO:0000313" key="5">
    <source>
        <dbReference type="Proteomes" id="UP000831534"/>
    </source>
</evidence>
<accession>A0ABD8B7P0</accession>
<feature type="chain" id="PRO_5044776339" evidence="2">
    <location>
        <begin position="17"/>
        <end position="271"/>
    </location>
</feature>
<dbReference type="AlphaFoldDB" id="A0ABD8B7P0"/>
<evidence type="ECO:0000256" key="2">
    <source>
        <dbReference type="SAM" id="SignalP"/>
    </source>
</evidence>
<protein>
    <submittedName>
        <fullName evidence="4">Transporter substrate-binding domain-containing protein</fullName>
    </submittedName>
</protein>
<evidence type="ECO:0000259" key="3">
    <source>
        <dbReference type="SMART" id="SM00062"/>
    </source>
</evidence>
<evidence type="ECO:0000256" key="1">
    <source>
        <dbReference type="ARBA" id="ARBA00022729"/>
    </source>
</evidence>
<dbReference type="EMBL" id="CP091521">
    <property type="protein sequence ID" value="XHH50005.1"/>
    <property type="molecule type" value="Genomic_DNA"/>
</dbReference>
<keyword evidence="1 2" id="KW-0732">Signal</keyword>
<dbReference type="KEGG" id="ckh:LVJ77_12000"/>
<keyword evidence="5" id="KW-1185">Reference proteome</keyword>
<dbReference type="PANTHER" id="PTHR35936:SF19">
    <property type="entry name" value="AMINO-ACID-BINDING PROTEIN YXEM-RELATED"/>
    <property type="match status" value="1"/>
</dbReference>
<dbReference type="InterPro" id="IPR001638">
    <property type="entry name" value="Solute-binding_3/MltF_N"/>
</dbReference>
<feature type="domain" description="Solute-binding protein family 3/N-terminal" evidence="3">
    <location>
        <begin position="42"/>
        <end position="268"/>
    </location>
</feature>
<reference evidence="4 5" key="1">
    <citation type="journal article" date="2022" name="Res Sq">
        <title>Evolution of multicellular longitudinally dividing oral cavity symbionts (Neisseriaceae).</title>
        <authorList>
            <person name="Nyongesa S."/>
            <person name="Weber P."/>
            <person name="Bernet E."/>
            <person name="Pullido F."/>
            <person name="Nieckarz M."/>
            <person name="Delaby M."/>
            <person name="Nieves C."/>
            <person name="Viehboeck T."/>
            <person name="Krause N."/>
            <person name="Rivera-Millot A."/>
            <person name="Nakamura A."/>
            <person name="Vischer N."/>
            <person name="VanNieuwenhze M."/>
            <person name="Brun Y."/>
            <person name="Cava F."/>
            <person name="Bulgheresi S."/>
            <person name="Veyrier F."/>
        </authorList>
    </citation>
    <scope>NUCLEOTIDE SEQUENCE [LARGE SCALE GENOMIC DNA]</scope>
    <source>
        <strain evidence="4 5">17694</strain>
    </source>
</reference>
<feature type="signal peptide" evidence="2">
    <location>
        <begin position="1"/>
        <end position="16"/>
    </location>
</feature>
<name>A0ABD8B7P0_9NEIS</name>
<proteinExistence type="predicted"/>
<dbReference type="Gene3D" id="3.40.190.10">
    <property type="entry name" value="Periplasmic binding protein-like II"/>
    <property type="match status" value="2"/>
</dbReference>
<sequence>MKKYLWAVFAPLLVLAACSDKGKTAGEPSASAAPAGTAQKRVVRLAMSGDYAPISTLNEKSQLVGFERDLLTAVGAAEGFTVETNRYLMPMWEAELFGAKSDVLSLTFGVPPEAREKMALSRPILKSRLVVGMLDKGQQWNVADLRGKTISVNKLDGPEAVELAEKLTGSPDKVIVSNTFPLSAAQVYGGKADGVLAENMVFSYYSRSGKRAEIPVKTIDLPNQPERDLVFAVRREDAALMEKINRGLDTVRSNGTYDRIAIKWIRLPGGR</sequence>
<dbReference type="PANTHER" id="PTHR35936">
    <property type="entry name" value="MEMBRANE-BOUND LYTIC MUREIN TRANSGLYCOSYLASE F"/>
    <property type="match status" value="1"/>
</dbReference>
<dbReference type="RefSeq" id="WP_027008697.1">
    <property type="nucleotide sequence ID" value="NZ_CP091521.1"/>
</dbReference>
<dbReference type="Pfam" id="PF00497">
    <property type="entry name" value="SBP_bac_3"/>
    <property type="match status" value="1"/>
</dbReference>
<organism evidence="4 5">
    <name type="scientific">Conchiformibius kuhniae</name>
    <dbReference type="NCBI Taxonomy" id="211502"/>
    <lineage>
        <taxon>Bacteria</taxon>
        <taxon>Pseudomonadati</taxon>
        <taxon>Pseudomonadota</taxon>
        <taxon>Betaproteobacteria</taxon>
        <taxon>Neisseriales</taxon>
        <taxon>Neisseriaceae</taxon>
        <taxon>Conchiformibius</taxon>
    </lineage>
</organism>
<evidence type="ECO:0000313" key="4">
    <source>
        <dbReference type="EMBL" id="XHH50005.1"/>
    </source>
</evidence>
<dbReference type="SUPFAM" id="SSF53850">
    <property type="entry name" value="Periplasmic binding protein-like II"/>
    <property type="match status" value="1"/>
</dbReference>